<dbReference type="InterPro" id="IPR050765">
    <property type="entry name" value="Riboflavin_Biosynth_HTPR"/>
</dbReference>
<dbReference type="Pfam" id="PF01872">
    <property type="entry name" value="RibD_C"/>
    <property type="match status" value="1"/>
</dbReference>
<organism evidence="2 3">
    <name type="scientific">Streptomyces lucensis JCM 4490</name>
    <dbReference type="NCBI Taxonomy" id="1306176"/>
    <lineage>
        <taxon>Bacteria</taxon>
        <taxon>Bacillati</taxon>
        <taxon>Actinomycetota</taxon>
        <taxon>Actinomycetes</taxon>
        <taxon>Kitasatosporales</taxon>
        <taxon>Streptomycetaceae</taxon>
        <taxon>Streptomyces</taxon>
    </lineage>
</organism>
<proteinExistence type="predicted"/>
<dbReference type="SUPFAM" id="SSF53597">
    <property type="entry name" value="Dihydrofolate reductase-like"/>
    <property type="match status" value="1"/>
</dbReference>
<gene>
    <name evidence="2" type="ORF">GCM10010503_06520</name>
</gene>
<dbReference type="EMBL" id="BMUE01000001">
    <property type="protein sequence ID" value="GGW33230.1"/>
    <property type="molecule type" value="Genomic_DNA"/>
</dbReference>
<dbReference type="GO" id="GO:0009231">
    <property type="term" value="P:riboflavin biosynthetic process"/>
    <property type="evidence" value="ECO:0007669"/>
    <property type="project" value="InterPro"/>
</dbReference>
<protein>
    <submittedName>
        <fullName evidence="2">Deaminase</fullName>
    </submittedName>
</protein>
<dbReference type="PANTHER" id="PTHR38011:SF11">
    <property type="entry name" value="2,5-DIAMINO-6-RIBOSYLAMINO-4(3H)-PYRIMIDINONE 5'-PHOSPHATE REDUCTASE"/>
    <property type="match status" value="1"/>
</dbReference>
<reference evidence="2" key="1">
    <citation type="journal article" date="2014" name="Int. J. Syst. Evol. Microbiol.">
        <title>Complete genome sequence of Corynebacterium casei LMG S-19264T (=DSM 44701T), isolated from a smear-ripened cheese.</title>
        <authorList>
            <consortium name="US DOE Joint Genome Institute (JGI-PGF)"/>
            <person name="Walter F."/>
            <person name="Albersmeier A."/>
            <person name="Kalinowski J."/>
            <person name="Ruckert C."/>
        </authorList>
    </citation>
    <scope>NUCLEOTIDE SEQUENCE</scope>
    <source>
        <strain evidence="2">JCM 4490</strain>
    </source>
</reference>
<dbReference type="AlphaFoldDB" id="A0A918IV04"/>
<accession>A0A918IV04</accession>
<keyword evidence="3" id="KW-1185">Reference proteome</keyword>
<evidence type="ECO:0000313" key="3">
    <source>
        <dbReference type="Proteomes" id="UP000620224"/>
    </source>
</evidence>
<dbReference type="GO" id="GO:0008703">
    <property type="term" value="F:5-amino-6-(5-phosphoribosylamino)uracil reductase activity"/>
    <property type="evidence" value="ECO:0007669"/>
    <property type="project" value="InterPro"/>
</dbReference>
<sequence>MLRFLDEEYLAFLKAEFPETISTQGRVHLGADHLPNKRFDTVVQGRASYDEGLRAGITSPYGHLREYVASRTLGASPDPHVEIIADGLVERVRALKAEEGGLDIYLCGGSRIAGELFDEIDELVIKSYPIVYGMGMPMFTTGLDIKEFTLDGVRTFANGVVVRTYTRKR</sequence>
<name>A0A918IV04_9ACTN</name>
<comment type="caution">
    <text evidence="2">The sequence shown here is derived from an EMBL/GenBank/DDBJ whole genome shotgun (WGS) entry which is preliminary data.</text>
</comment>
<dbReference type="InterPro" id="IPR002734">
    <property type="entry name" value="RibDG_C"/>
</dbReference>
<feature type="domain" description="Bacterial bifunctional deaminase-reductase C-terminal" evidence="1">
    <location>
        <begin position="88"/>
        <end position="162"/>
    </location>
</feature>
<reference evidence="2" key="2">
    <citation type="submission" date="2020-09" db="EMBL/GenBank/DDBJ databases">
        <authorList>
            <person name="Sun Q."/>
            <person name="Ohkuma M."/>
        </authorList>
    </citation>
    <scope>NUCLEOTIDE SEQUENCE</scope>
    <source>
        <strain evidence="2">JCM 4490</strain>
    </source>
</reference>
<evidence type="ECO:0000259" key="1">
    <source>
        <dbReference type="Pfam" id="PF01872"/>
    </source>
</evidence>
<evidence type="ECO:0000313" key="2">
    <source>
        <dbReference type="EMBL" id="GGW33230.1"/>
    </source>
</evidence>
<dbReference type="Proteomes" id="UP000620224">
    <property type="component" value="Unassembled WGS sequence"/>
</dbReference>
<dbReference type="InterPro" id="IPR024072">
    <property type="entry name" value="DHFR-like_dom_sf"/>
</dbReference>
<dbReference type="Gene3D" id="3.40.430.10">
    <property type="entry name" value="Dihydrofolate Reductase, subunit A"/>
    <property type="match status" value="1"/>
</dbReference>
<dbReference type="PANTHER" id="PTHR38011">
    <property type="entry name" value="DIHYDROFOLATE REDUCTASE FAMILY PROTEIN (AFU_ORTHOLOGUE AFUA_8G06820)"/>
    <property type="match status" value="1"/>
</dbReference>